<protein>
    <submittedName>
        <fullName evidence="1 2">Integrase family protein</fullName>
    </submittedName>
</protein>
<dbReference type="AlphaFoldDB" id="A0A084VQZ8"/>
<dbReference type="VEuPathDB" id="VectorBase:ASIC007866"/>
<organism evidence="1">
    <name type="scientific">Anopheles sinensis</name>
    <name type="common">Mosquito</name>
    <dbReference type="NCBI Taxonomy" id="74873"/>
    <lineage>
        <taxon>Eukaryota</taxon>
        <taxon>Metazoa</taxon>
        <taxon>Ecdysozoa</taxon>
        <taxon>Arthropoda</taxon>
        <taxon>Hexapoda</taxon>
        <taxon>Insecta</taxon>
        <taxon>Pterygota</taxon>
        <taxon>Neoptera</taxon>
        <taxon>Endopterygota</taxon>
        <taxon>Diptera</taxon>
        <taxon>Nematocera</taxon>
        <taxon>Culicoidea</taxon>
        <taxon>Culicidae</taxon>
        <taxon>Anophelinae</taxon>
        <taxon>Anopheles</taxon>
    </lineage>
</organism>
<reference evidence="2" key="2">
    <citation type="submission" date="2020-05" db="UniProtKB">
        <authorList>
            <consortium name="EnsemblMetazoa"/>
        </authorList>
    </citation>
    <scope>IDENTIFICATION</scope>
</reference>
<name>A0A084VQZ8_ANOSI</name>
<dbReference type="EMBL" id="KE525007">
    <property type="protein sequence ID" value="KFB40392.1"/>
    <property type="molecule type" value="Genomic_DNA"/>
</dbReference>
<dbReference type="Proteomes" id="UP000030765">
    <property type="component" value="Unassembled WGS sequence"/>
</dbReference>
<evidence type="ECO:0000313" key="2">
    <source>
        <dbReference type="EnsemblMetazoa" id="ASIC007866-PA"/>
    </source>
</evidence>
<evidence type="ECO:0000313" key="3">
    <source>
        <dbReference type="Proteomes" id="UP000030765"/>
    </source>
</evidence>
<accession>A0A084VQZ8</accession>
<dbReference type="EnsemblMetazoa" id="ASIC007866-RA">
    <property type="protein sequence ID" value="ASIC007866-PA"/>
    <property type="gene ID" value="ASIC007866"/>
</dbReference>
<sequence length="82" mass="8584">MPSCFSCHLPASQIGSDGNRFNGGAGVSIYKSDVKEVVEWLGESVVGRVGVRQSSFVEMVSCGTHPARGVVPSIGSSSERIL</sequence>
<proteinExistence type="predicted"/>
<evidence type="ECO:0000313" key="1">
    <source>
        <dbReference type="EMBL" id="KFB40392.1"/>
    </source>
</evidence>
<dbReference type="EMBL" id="ATLV01015361">
    <property type="status" value="NOT_ANNOTATED_CDS"/>
    <property type="molecule type" value="Genomic_DNA"/>
</dbReference>
<keyword evidence="3" id="KW-1185">Reference proteome</keyword>
<reference evidence="1 3" key="1">
    <citation type="journal article" date="2014" name="BMC Genomics">
        <title>Genome sequence of Anopheles sinensis provides insight into genetics basis of mosquito competence for malaria parasites.</title>
        <authorList>
            <person name="Zhou D."/>
            <person name="Zhang D."/>
            <person name="Ding G."/>
            <person name="Shi L."/>
            <person name="Hou Q."/>
            <person name="Ye Y."/>
            <person name="Xu Y."/>
            <person name="Zhou H."/>
            <person name="Xiong C."/>
            <person name="Li S."/>
            <person name="Yu J."/>
            <person name="Hong S."/>
            <person name="Yu X."/>
            <person name="Zou P."/>
            <person name="Chen C."/>
            <person name="Chang X."/>
            <person name="Wang W."/>
            <person name="Lv Y."/>
            <person name="Sun Y."/>
            <person name="Ma L."/>
            <person name="Shen B."/>
            <person name="Zhu C."/>
        </authorList>
    </citation>
    <scope>NUCLEOTIDE SEQUENCE [LARGE SCALE GENOMIC DNA]</scope>
</reference>
<gene>
    <name evidence="1" type="ORF">ZHAS_00007866</name>
</gene>